<dbReference type="RefSeq" id="WP_244722675.1">
    <property type="nucleotide sequence ID" value="NZ_JALIRP010000002.1"/>
</dbReference>
<dbReference type="AlphaFoldDB" id="A0A9X1WN63"/>
<feature type="domain" description="Peptidase S9 prolyl oligopeptidase catalytic" evidence="2">
    <location>
        <begin position="86"/>
        <end position="228"/>
    </location>
</feature>
<accession>A0A9X1WN63</accession>
<dbReference type="GO" id="GO:0006508">
    <property type="term" value="P:proteolysis"/>
    <property type="evidence" value="ECO:0007669"/>
    <property type="project" value="InterPro"/>
</dbReference>
<dbReference type="InterPro" id="IPR001375">
    <property type="entry name" value="Peptidase_S9_cat"/>
</dbReference>
<comment type="caution">
    <text evidence="3">The sequence shown here is derived from an EMBL/GenBank/DDBJ whole genome shotgun (WGS) entry which is preliminary data.</text>
</comment>
<keyword evidence="4" id="KW-1185">Reference proteome</keyword>
<dbReference type="Pfam" id="PF00326">
    <property type="entry name" value="Peptidase_S9"/>
    <property type="match status" value="1"/>
</dbReference>
<name>A0A9X1WN63_9BACL</name>
<evidence type="ECO:0000259" key="2">
    <source>
        <dbReference type="Pfam" id="PF00326"/>
    </source>
</evidence>
<organism evidence="3 4">
    <name type="scientific">Paenibacillus mangrovi</name>
    <dbReference type="NCBI Taxonomy" id="2931978"/>
    <lineage>
        <taxon>Bacteria</taxon>
        <taxon>Bacillati</taxon>
        <taxon>Bacillota</taxon>
        <taxon>Bacilli</taxon>
        <taxon>Bacillales</taxon>
        <taxon>Paenibacillaceae</taxon>
        <taxon>Paenibacillus</taxon>
    </lineage>
</organism>
<gene>
    <name evidence="3" type="ORF">MUG84_07410</name>
</gene>
<dbReference type="InterPro" id="IPR050300">
    <property type="entry name" value="GDXG_lipolytic_enzyme"/>
</dbReference>
<dbReference type="InterPro" id="IPR029058">
    <property type="entry name" value="AB_hydrolase_fold"/>
</dbReference>
<evidence type="ECO:0000313" key="4">
    <source>
        <dbReference type="Proteomes" id="UP001139347"/>
    </source>
</evidence>
<protein>
    <submittedName>
        <fullName evidence="3">Alpha/beta hydrolase</fullName>
    </submittedName>
</protein>
<evidence type="ECO:0000256" key="1">
    <source>
        <dbReference type="ARBA" id="ARBA00022801"/>
    </source>
</evidence>
<evidence type="ECO:0000313" key="3">
    <source>
        <dbReference type="EMBL" id="MCJ8011576.1"/>
    </source>
</evidence>
<sequence>MLQICHHTEGVSKAEVSPNTSLLTLYPVEGRDQEALPFVLVLPGGGYYLLAPHEGEPVARWFNELGIHAGVLHYQLDQITPSDLIRDVEDAILWVRETPHQWKVNPQQVGMIGFSAGGHLASIAAVTGTVKPDLLLLGYPVITFEEPYAHQGSRERFLGDNPHPDQIQAFSSNRQASSSSPPTFIWTTSDDAVVPVENSLLFAGVLSKAAVPFELHVFEEGPHGLGMSEGNPLCRQWLGCCVNWLRHHHFVKNTPE</sequence>
<proteinExistence type="predicted"/>
<reference evidence="3" key="1">
    <citation type="submission" date="2022-04" db="EMBL/GenBank/DDBJ databases">
        <title>Paenibacillus mangrovi sp. nov., a novel endophytic bacterium isolated from bark of Kandelia candel.</title>
        <authorList>
            <person name="Tuo L."/>
        </authorList>
    </citation>
    <scope>NUCLEOTIDE SEQUENCE</scope>
    <source>
        <strain evidence="3">KQZ6P-2</strain>
    </source>
</reference>
<dbReference type="Gene3D" id="3.40.50.1820">
    <property type="entry name" value="alpha/beta hydrolase"/>
    <property type="match status" value="1"/>
</dbReference>
<dbReference type="GO" id="GO:0008236">
    <property type="term" value="F:serine-type peptidase activity"/>
    <property type="evidence" value="ECO:0007669"/>
    <property type="project" value="InterPro"/>
</dbReference>
<dbReference type="EMBL" id="JALIRP010000002">
    <property type="protein sequence ID" value="MCJ8011576.1"/>
    <property type="molecule type" value="Genomic_DNA"/>
</dbReference>
<dbReference type="PANTHER" id="PTHR48081:SF6">
    <property type="entry name" value="PEPTIDASE S9 PROLYL OLIGOPEPTIDASE CATALYTIC DOMAIN-CONTAINING PROTEIN"/>
    <property type="match status" value="1"/>
</dbReference>
<keyword evidence="1 3" id="KW-0378">Hydrolase</keyword>
<dbReference type="SUPFAM" id="SSF53474">
    <property type="entry name" value="alpha/beta-Hydrolases"/>
    <property type="match status" value="1"/>
</dbReference>
<dbReference type="Proteomes" id="UP001139347">
    <property type="component" value="Unassembled WGS sequence"/>
</dbReference>
<dbReference type="PANTHER" id="PTHR48081">
    <property type="entry name" value="AB HYDROLASE SUPERFAMILY PROTEIN C4A8.06C"/>
    <property type="match status" value="1"/>
</dbReference>